<dbReference type="Gene3D" id="1.10.443.10">
    <property type="entry name" value="Intergrase catalytic core"/>
    <property type="match status" value="1"/>
</dbReference>
<dbReference type="Gene3D" id="1.10.150.130">
    <property type="match status" value="1"/>
</dbReference>
<dbReference type="CDD" id="cd01195">
    <property type="entry name" value="INT_C_like_5"/>
    <property type="match status" value="1"/>
</dbReference>
<evidence type="ECO:0000259" key="7">
    <source>
        <dbReference type="PROSITE" id="PS51900"/>
    </source>
</evidence>
<comment type="caution">
    <text evidence="8">The sequence shown here is derived from an EMBL/GenBank/DDBJ whole genome shotgun (WGS) entry which is preliminary data.</text>
</comment>
<feature type="domain" description="Tyr recombinase" evidence="6">
    <location>
        <begin position="137"/>
        <end position="331"/>
    </location>
</feature>
<evidence type="ECO:0000313" key="9">
    <source>
        <dbReference type="Proteomes" id="UP000729733"/>
    </source>
</evidence>
<dbReference type="AlphaFoldDB" id="A0A964BTV9"/>
<dbReference type="Pfam" id="PF02899">
    <property type="entry name" value="Phage_int_SAM_1"/>
    <property type="match status" value="1"/>
</dbReference>
<dbReference type="PANTHER" id="PTHR30349">
    <property type="entry name" value="PHAGE INTEGRASE-RELATED"/>
    <property type="match status" value="1"/>
</dbReference>
<feature type="domain" description="Core-binding (CB)" evidence="7">
    <location>
        <begin position="26"/>
        <end position="116"/>
    </location>
</feature>
<dbReference type="RefSeq" id="WP_229641148.1">
    <property type="nucleotide sequence ID" value="NZ_JADWDC010000034.1"/>
</dbReference>
<dbReference type="InterPro" id="IPR013762">
    <property type="entry name" value="Integrase-like_cat_sf"/>
</dbReference>
<comment type="similarity">
    <text evidence="1">Belongs to the 'phage' integrase family.</text>
</comment>
<protein>
    <submittedName>
        <fullName evidence="8">Tyrosine-type recombinase/integrase</fullName>
    </submittedName>
</protein>
<evidence type="ECO:0000256" key="4">
    <source>
        <dbReference type="ARBA" id="ARBA00023172"/>
    </source>
</evidence>
<keyword evidence="3 5" id="KW-0238">DNA-binding</keyword>
<proteinExistence type="inferred from homology"/>
<name>A0A964BTV9_9CYAN</name>
<dbReference type="InterPro" id="IPR044068">
    <property type="entry name" value="CB"/>
</dbReference>
<dbReference type="GO" id="GO:0003677">
    <property type="term" value="F:DNA binding"/>
    <property type="evidence" value="ECO:0007669"/>
    <property type="project" value="UniProtKB-UniRule"/>
</dbReference>
<keyword evidence="2" id="KW-0229">DNA integration</keyword>
<dbReference type="GO" id="GO:0015074">
    <property type="term" value="P:DNA integration"/>
    <property type="evidence" value="ECO:0007669"/>
    <property type="project" value="UniProtKB-KW"/>
</dbReference>
<evidence type="ECO:0000313" key="8">
    <source>
        <dbReference type="EMBL" id="MCC0178082.1"/>
    </source>
</evidence>
<evidence type="ECO:0000256" key="3">
    <source>
        <dbReference type="ARBA" id="ARBA00023125"/>
    </source>
</evidence>
<keyword evidence="4" id="KW-0233">DNA recombination</keyword>
<dbReference type="SUPFAM" id="SSF47823">
    <property type="entry name" value="lambda integrase-like, N-terminal domain"/>
    <property type="match status" value="1"/>
</dbReference>
<dbReference type="PROSITE" id="PS51898">
    <property type="entry name" value="TYR_RECOMBINASE"/>
    <property type="match status" value="1"/>
</dbReference>
<dbReference type="EMBL" id="JADWDC010000034">
    <property type="protein sequence ID" value="MCC0178082.1"/>
    <property type="molecule type" value="Genomic_DNA"/>
</dbReference>
<dbReference type="GO" id="GO:0006310">
    <property type="term" value="P:DNA recombination"/>
    <property type="evidence" value="ECO:0007669"/>
    <property type="project" value="UniProtKB-KW"/>
</dbReference>
<dbReference type="SUPFAM" id="SSF56349">
    <property type="entry name" value="DNA breaking-rejoining enzymes"/>
    <property type="match status" value="1"/>
</dbReference>
<gene>
    <name evidence="8" type="ORF">I4641_13940</name>
</gene>
<keyword evidence="9" id="KW-1185">Reference proteome</keyword>
<dbReference type="InterPro" id="IPR004107">
    <property type="entry name" value="Integrase_SAM-like_N"/>
</dbReference>
<dbReference type="PROSITE" id="PS51900">
    <property type="entry name" value="CB"/>
    <property type="match status" value="1"/>
</dbReference>
<organism evidence="8 9">
    <name type="scientific">Waterburya agarophytonicola KI4</name>
    <dbReference type="NCBI Taxonomy" id="2874699"/>
    <lineage>
        <taxon>Bacteria</taxon>
        <taxon>Bacillati</taxon>
        <taxon>Cyanobacteriota</taxon>
        <taxon>Cyanophyceae</taxon>
        <taxon>Pleurocapsales</taxon>
        <taxon>Hyellaceae</taxon>
        <taxon>Waterburya</taxon>
        <taxon>Waterburya agarophytonicola</taxon>
    </lineage>
</organism>
<evidence type="ECO:0000256" key="2">
    <source>
        <dbReference type="ARBA" id="ARBA00022908"/>
    </source>
</evidence>
<accession>A0A964BTV9</accession>
<dbReference type="Proteomes" id="UP000729733">
    <property type="component" value="Unassembled WGS sequence"/>
</dbReference>
<dbReference type="InterPro" id="IPR002104">
    <property type="entry name" value="Integrase_catalytic"/>
</dbReference>
<dbReference type="Pfam" id="PF00589">
    <property type="entry name" value="Phage_integrase"/>
    <property type="match status" value="1"/>
</dbReference>
<evidence type="ECO:0000259" key="6">
    <source>
        <dbReference type="PROSITE" id="PS51898"/>
    </source>
</evidence>
<reference evidence="8" key="1">
    <citation type="journal article" date="2021" name="Antonie Van Leeuwenhoek">
        <title>Draft genome and description of Waterburya agarophytonicola gen. nov. sp. nov. (Pleurocapsales, Cyanobacteria): a seaweed symbiont.</title>
        <authorList>
            <person name="Bonthond G."/>
            <person name="Shalygin S."/>
            <person name="Bayer T."/>
            <person name="Weinberger F."/>
        </authorList>
    </citation>
    <scope>NUCLEOTIDE SEQUENCE</scope>
    <source>
        <strain evidence="8">KI4</strain>
    </source>
</reference>
<dbReference type="InterPro" id="IPR011010">
    <property type="entry name" value="DNA_brk_join_enz"/>
</dbReference>
<dbReference type="PANTHER" id="PTHR30349:SF64">
    <property type="entry name" value="PROPHAGE INTEGRASE INTD-RELATED"/>
    <property type="match status" value="1"/>
</dbReference>
<evidence type="ECO:0000256" key="1">
    <source>
        <dbReference type="ARBA" id="ARBA00008857"/>
    </source>
</evidence>
<dbReference type="InterPro" id="IPR010998">
    <property type="entry name" value="Integrase_recombinase_N"/>
</dbReference>
<sequence length="337" mass="37459">MSDLASAITRLEASLSTPIGSSFLIDEAPDVVADLLASLRSPNTRRAYQKDINDFFKVVTNRDPTRDLVLEFLHLEQTQAVRLVLGYKAKLIENKLKAATINRRLAAIKSLTAIGRKIGVCNYTLEDIKGEKTKPYRDTTGVNKDAFTKVLAIADNARNAKSKRSRLKGIRDYALLRLLWGNALRRGELHLANISDFDVAAKTLAIIGKGEDGEKQIIGLPTQNAIAISEWLTVRGETNLDYPLFIAVDNANYGNRLSGNGIYTIVDRLCIKAGIPKKMSPHRIRHSAITAALDATDGNIRKVQKLSRHKNINTVMTYDDNRSKHQEEISQLLDDLI</sequence>
<dbReference type="InterPro" id="IPR050090">
    <property type="entry name" value="Tyrosine_recombinase_XerCD"/>
</dbReference>
<evidence type="ECO:0000256" key="5">
    <source>
        <dbReference type="PROSITE-ProRule" id="PRU01248"/>
    </source>
</evidence>